<dbReference type="GeneID" id="108676681"/>
<evidence type="ECO:0000256" key="1">
    <source>
        <dbReference type="SAM" id="Coils"/>
    </source>
</evidence>
<feature type="compositionally biased region" description="Pro residues" evidence="2">
    <location>
        <begin position="1251"/>
        <end position="1273"/>
    </location>
</feature>
<dbReference type="CTD" id="9931"/>
<dbReference type="Pfam" id="PF07145">
    <property type="entry name" value="PAM2"/>
    <property type="match status" value="1"/>
</dbReference>
<evidence type="ECO:0000259" key="3">
    <source>
        <dbReference type="PROSITE" id="PS00028"/>
    </source>
</evidence>
<feature type="compositionally biased region" description="Polar residues" evidence="2">
    <location>
        <begin position="1649"/>
        <end position="1660"/>
    </location>
</feature>
<gene>
    <name evidence="5" type="primary">LOC108676681</name>
</gene>
<feature type="region of interest" description="Disordered" evidence="2">
    <location>
        <begin position="1774"/>
        <end position="1804"/>
    </location>
</feature>
<evidence type="ECO:0000313" key="5">
    <source>
        <dbReference type="RefSeq" id="XP_018020289.1"/>
    </source>
</evidence>
<dbReference type="Gene3D" id="3.40.50.300">
    <property type="entry name" value="P-loop containing nucleotide triphosphate hydrolases"/>
    <property type="match status" value="2"/>
</dbReference>
<dbReference type="OrthoDB" id="5988104at2759"/>
<feature type="compositionally biased region" description="Polar residues" evidence="2">
    <location>
        <begin position="1927"/>
        <end position="1944"/>
    </location>
</feature>
<dbReference type="InterPro" id="IPR027417">
    <property type="entry name" value="P-loop_NTPase"/>
</dbReference>
<dbReference type="CDD" id="cd18808">
    <property type="entry name" value="SF1_C_Upf1"/>
    <property type="match status" value="1"/>
</dbReference>
<dbReference type="PANTHER" id="PTHR10887:SF365">
    <property type="entry name" value="HELICASE WITH ZINC FINGER DOMAIN-RELATED"/>
    <property type="match status" value="1"/>
</dbReference>
<feature type="compositionally biased region" description="Low complexity" evidence="2">
    <location>
        <begin position="1162"/>
        <end position="1181"/>
    </location>
</feature>
<dbReference type="InterPro" id="IPR041677">
    <property type="entry name" value="DNA2/NAM7_AAA_11"/>
</dbReference>
<feature type="compositionally biased region" description="Polar residues" evidence="2">
    <location>
        <begin position="71"/>
        <end position="80"/>
    </location>
</feature>
<dbReference type="GO" id="GO:0035194">
    <property type="term" value="P:regulatory ncRNA-mediated post-transcriptional gene silencing"/>
    <property type="evidence" value="ECO:0007669"/>
    <property type="project" value="TreeGrafter"/>
</dbReference>
<dbReference type="PROSITE" id="PS00028">
    <property type="entry name" value="ZINC_FINGER_C2H2_1"/>
    <property type="match status" value="1"/>
</dbReference>
<dbReference type="GO" id="GO:0004386">
    <property type="term" value="F:helicase activity"/>
    <property type="evidence" value="ECO:0007669"/>
    <property type="project" value="InterPro"/>
</dbReference>
<dbReference type="InterPro" id="IPR041679">
    <property type="entry name" value="DNA2/NAM7-like_C"/>
</dbReference>
<evidence type="ECO:0000313" key="4">
    <source>
        <dbReference type="Proteomes" id="UP000694843"/>
    </source>
</evidence>
<feature type="compositionally biased region" description="Low complexity" evidence="2">
    <location>
        <begin position="1"/>
        <end position="12"/>
    </location>
</feature>
<organism evidence="4 5">
    <name type="scientific">Hyalella azteca</name>
    <name type="common">Amphipod</name>
    <dbReference type="NCBI Taxonomy" id="294128"/>
    <lineage>
        <taxon>Eukaryota</taxon>
        <taxon>Metazoa</taxon>
        <taxon>Ecdysozoa</taxon>
        <taxon>Arthropoda</taxon>
        <taxon>Crustacea</taxon>
        <taxon>Multicrustacea</taxon>
        <taxon>Malacostraca</taxon>
        <taxon>Eumalacostraca</taxon>
        <taxon>Peracarida</taxon>
        <taxon>Amphipoda</taxon>
        <taxon>Senticaudata</taxon>
        <taxon>Talitrida</taxon>
        <taxon>Talitroidea</taxon>
        <taxon>Hyalellidae</taxon>
        <taxon>Hyalella</taxon>
    </lineage>
</organism>
<dbReference type="InterPro" id="IPR045055">
    <property type="entry name" value="DNA2/NAM7-like"/>
</dbReference>
<evidence type="ECO:0000256" key="2">
    <source>
        <dbReference type="SAM" id="MobiDB-lite"/>
    </source>
</evidence>
<feature type="region of interest" description="Disordered" evidence="2">
    <location>
        <begin position="1155"/>
        <end position="1181"/>
    </location>
</feature>
<dbReference type="Pfam" id="PF13087">
    <property type="entry name" value="AAA_12"/>
    <property type="match status" value="1"/>
</dbReference>
<feature type="compositionally biased region" description="Low complexity" evidence="2">
    <location>
        <begin position="1661"/>
        <end position="1671"/>
    </location>
</feature>
<keyword evidence="1" id="KW-0175">Coiled coil</keyword>
<dbReference type="Pfam" id="PF13086">
    <property type="entry name" value="AAA_11"/>
    <property type="match status" value="2"/>
</dbReference>
<dbReference type="PANTHER" id="PTHR10887">
    <property type="entry name" value="DNA2/NAM7 HELICASE FAMILY"/>
    <property type="match status" value="1"/>
</dbReference>
<feature type="region of interest" description="Disordered" evidence="2">
    <location>
        <begin position="1247"/>
        <end position="1273"/>
    </location>
</feature>
<sequence>MMNKASKNSTSKSKPKAKKKRDGCEVDSNGVTEEALRHPAKNSHGGSKALPSALKILSKGLPNGVIGPTGGNQITSSQHNIPDGKLKNDVEKVSSKVINASENGSKEKSAVSIDAKHSFSCSYCCISFPTQSELLLHCRTQEHQATIMSDDGHDWQHRPPPRGLTNAEFKLCSSVGQGWPVRCRLGEQCIGAHSEAELAEWQQRFEYRALKLQEAREKHLHGASYSDQLLDRLSNAQHQHTIVTDETQGIVAVHPTATLCVSEKTSSHIWELMVSNGCPLSVVALLHDTNRSHFSLASVARVTLDNNGKVISKRSNSNTGFVEVTTDGEIGYQEWCNPNLQEEQLESSNESKLVYQVCVKFQTDIYGTFRQTVILDLGKEPVLLQRLCADVIPVNEMQKLEKTKNVVISQAQRWCKENATIIRSFDDPSAVADKDPAYNDLDNEVLALYPPPTNMNFVISQSTLDKAVTKENYRSRFHDLLYMEEIAQFELMRRFNIKMSILATRSYILMPSTSSMAKYAPPGELFARLELSSDISEDSPHGRLILTNCNSILIAAVQDEQNNSADGTKPKRVVFEAIIEDKTKKEIYVKLNQRVVEELQLVPEEEVTLEVQFQLNRLPLAEMHFAVDRIHQLGLLFLDPDVQTVIPQPSKADLEAQFADTRLNPKQREAVIAMTAPVLVPLPPILLIGPFGTGKTYTLAQALKQIVQQQGTRVLICTHSNSASDLYIREYLHPFVKSGLTEAKPLRIYYRHRWVATVHSDVQKYCLIEMENGMRRFVMPTQEQVLQHRVVVTTLNTSRCLFDLGLDRGSFTHILVDEAAQAMECEAITPLVLAGPNTRVVLAGDYMQLSPEVFSPFCEEKGLGLSLLERLYDHYPADHPCKILLLENYRSHPAIIKYTSDLFYEGRLQASGNLTPHPKFKPLTFFTAKGEDVQDTSSTAFHNNSEVYEVCERISEIIKSWPKDWGPVNDTSIGVVTPYIDQVVRIRTELRRRRLHKVCVERVLNVQGKQFRVVVLSTVRTRHTCSNGDAGLDFGFLSNAKLLTTAITRAQSLVAVVGDPMSLVSVGKCRKLWETFVYACYESGSLYGTTWAALRAQLDGVELKKTFELNPLAPEFVPRFLRVAATEGVEAAAHAVAAAVAAAAAAANSSSQRPMQVTENVQFQPQQQTQQQQSSIHLPQQQQQQLQMMPLQASTVILGTAATTAKGGAVFPNFGGYNTVVSPSYFAPTTATALPSSIAAATVTPPFFVNAPPPQQQRAPPRPPPPTATPLPPHLLRLYKPPYPSDQLPPMYTPPPPLPSYNLMTAPPLPPSWQASAVTSSSTVPPPRALAVALPSVVVAASAKAPPFLPPPPTAQIITANAAANLGMGASQQQQLLQLQQLQLQQQQQQLLRQSNLLSQQQQQQSTVLDLQRQQQQLQQQQQMAVACTSAAVLSLQKQQNSIDKSNALSSLNSSNGLQFLNNIHFPENDSVDGSNILDASVTSGAGITVGDQSVTSVHNSWASKDQQQIQQQLLLQQQLQQRQLQLQQQQQQQLSFSRLGLSDGLSDTPFTGTETSRISIADNKADAWRSVNSITANAGSDASLMSRNGLNSAFSSQMTPGKNDAIPNIASAGKMLTVQEVEMNQKFLQPRFLLQQQQLQQQNLGLSDTSVLPSSDGINSSRLPSSRPLSMTSNISASLGGGELLSQHHMNNSSLSSSSRLGGSAFSLVNTTMTDRSASPPPGFSGLSIQNSLNQLRVSDGIQAWQQQESGSRGVATNLPLYLRRGTKDRSHEDLINSASLSGVQTQREDNRHSMIPDLSGSSGSNYLLNTKSSFLPLSSQQSSPLPNSSISASLLANSRSNLGNSSGFSQSFGQLGDISSGSNLRMNSSVINSSNTSNSLFGNHSGVSDSRSLFSSGVGSLGGDSGLFGSSASGLVRSSLSSTSDGWSKGSNVTGPSATSSADLPRPADPLSSLNSLSHLGVMFGGYAGATPSRADVTTPANTSTDEKTYAGVLRLALQQQANDRTSNTS</sequence>
<proteinExistence type="predicted"/>
<dbReference type="KEGG" id="hazt:108676681"/>
<dbReference type="CDD" id="cd18077">
    <property type="entry name" value="DEXXQc_HELZ"/>
    <property type="match status" value="1"/>
</dbReference>
<feature type="region of interest" description="Disordered" evidence="2">
    <location>
        <begin position="67"/>
        <end position="87"/>
    </location>
</feature>
<feature type="region of interest" description="Disordered" evidence="2">
    <location>
        <begin position="1"/>
        <end position="49"/>
    </location>
</feature>
<dbReference type="InterPro" id="IPR047187">
    <property type="entry name" value="SF1_C_Upf1"/>
</dbReference>
<feature type="domain" description="C2H2-type" evidence="3">
    <location>
        <begin position="121"/>
        <end position="143"/>
    </location>
</feature>
<dbReference type="Proteomes" id="UP000694843">
    <property type="component" value="Unplaced"/>
</dbReference>
<dbReference type="InterPro" id="IPR013087">
    <property type="entry name" value="Znf_C2H2_type"/>
</dbReference>
<feature type="region of interest" description="Disordered" evidence="2">
    <location>
        <begin position="1649"/>
        <end position="1676"/>
    </location>
</feature>
<dbReference type="RefSeq" id="XP_018020289.1">
    <property type="nucleotide sequence ID" value="XM_018164800.2"/>
</dbReference>
<protein>
    <submittedName>
        <fullName evidence="5">Uncharacterized protein LOC108676681</fullName>
    </submittedName>
</protein>
<dbReference type="GO" id="GO:0005829">
    <property type="term" value="C:cytosol"/>
    <property type="evidence" value="ECO:0007669"/>
    <property type="project" value="TreeGrafter"/>
</dbReference>
<dbReference type="FunFam" id="3.40.50.300:FF:000419">
    <property type="entry name" value="Probable helicase with zinc finger domain"/>
    <property type="match status" value="1"/>
</dbReference>
<feature type="compositionally biased region" description="Polar residues" evidence="2">
    <location>
        <begin position="1778"/>
        <end position="1787"/>
    </location>
</feature>
<feature type="coiled-coil region" evidence="1">
    <location>
        <begin position="1370"/>
        <end position="1421"/>
    </location>
</feature>
<dbReference type="InterPro" id="IPR009818">
    <property type="entry name" value="PAM2_motif"/>
</dbReference>
<dbReference type="SUPFAM" id="SSF52540">
    <property type="entry name" value="P-loop containing nucleoside triphosphate hydrolases"/>
    <property type="match status" value="1"/>
</dbReference>
<dbReference type="GO" id="GO:0043186">
    <property type="term" value="C:P granule"/>
    <property type="evidence" value="ECO:0007669"/>
    <property type="project" value="TreeGrafter"/>
</dbReference>
<dbReference type="InterPro" id="IPR049569">
    <property type="entry name" value="HELZ_DEAD-box_1"/>
</dbReference>
<keyword evidence="4" id="KW-1185">Reference proteome</keyword>
<reference evidence="5" key="1">
    <citation type="submission" date="2025-08" db="UniProtKB">
        <authorList>
            <consortium name="RefSeq"/>
        </authorList>
    </citation>
    <scope>IDENTIFICATION</scope>
    <source>
        <tissue evidence="5">Whole organism</tissue>
    </source>
</reference>
<feature type="region of interest" description="Disordered" evidence="2">
    <location>
        <begin position="1924"/>
        <end position="1952"/>
    </location>
</feature>
<name>A0A8B7P2F1_HYAAZ</name>
<accession>A0A8B7P2F1</accession>